<reference evidence="12 13" key="1">
    <citation type="submission" date="2019-07" db="EMBL/GenBank/DDBJ databases">
        <title>New species of Amycolatopsis and Streptomyces.</title>
        <authorList>
            <person name="Duangmal K."/>
            <person name="Teo W.F.A."/>
            <person name="Lipun K."/>
        </authorList>
    </citation>
    <scope>NUCLEOTIDE SEQUENCE [LARGE SCALE GENOMIC DNA]</scope>
    <source>
        <strain evidence="12 13">NBRC 109810</strain>
    </source>
</reference>
<evidence type="ECO:0000256" key="7">
    <source>
        <dbReference type="ARBA" id="ARBA00022833"/>
    </source>
</evidence>
<dbReference type="SUPFAM" id="SSF143865">
    <property type="entry name" value="CorA soluble domain-like"/>
    <property type="match status" value="1"/>
</dbReference>
<evidence type="ECO:0000313" key="12">
    <source>
        <dbReference type="EMBL" id="MPY36409.1"/>
    </source>
</evidence>
<dbReference type="GO" id="GO:0000287">
    <property type="term" value="F:magnesium ion binding"/>
    <property type="evidence" value="ECO:0007669"/>
    <property type="project" value="TreeGrafter"/>
</dbReference>
<name>A0A5N8VN31_9ACTN</name>
<feature type="transmembrane region" description="Helical" evidence="11">
    <location>
        <begin position="261"/>
        <end position="283"/>
    </location>
</feature>
<dbReference type="Gene3D" id="1.20.58.340">
    <property type="entry name" value="Magnesium transport protein CorA, transmembrane region"/>
    <property type="match status" value="2"/>
</dbReference>
<keyword evidence="7" id="KW-0862">Zinc</keyword>
<keyword evidence="3" id="KW-0813">Transport</keyword>
<feature type="transmembrane region" description="Helical" evidence="11">
    <location>
        <begin position="295"/>
        <end position="315"/>
    </location>
</feature>
<evidence type="ECO:0000256" key="1">
    <source>
        <dbReference type="ARBA" id="ARBA00004651"/>
    </source>
</evidence>
<comment type="caution">
    <text evidence="12">The sequence shown here is derived from an EMBL/GenBank/DDBJ whole genome shotgun (WGS) entry which is preliminary data.</text>
</comment>
<dbReference type="PANTHER" id="PTHR46494:SF3">
    <property type="entry name" value="ZINC TRANSPORT PROTEIN ZNTB"/>
    <property type="match status" value="1"/>
</dbReference>
<evidence type="ECO:0000256" key="5">
    <source>
        <dbReference type="ARBA" id="ARBA00022519"/>
    </source>
</evidence>
<dbReference type="EMBL" id="VJZD01000219">
    <property type="protein sequence ID" value="MPY36409.1"/>
    <property type="molecule type" value="Genomic_DNA"/>
</dbReference>
<dbReference type="PANTHER" id="PTHR46494">
    <property type="entry name" value="CORA FAMILY METAL ION TRANSPORTER (EUROFUNG)"/>
    <property type="match status" value="1"/>
</dbReference>
<accession>A0A5N8VN31</accession>
<evidence type="ECO:0000313" key="13">
    <source>
        <dbReference type="Proteomes" id="UP000325849"/>
    </source>
</evidence>
<evidence type="ECO:0000256" key="10">
    <source>
        <dbReference type="ARBA" id="ARBA00023136"/>
    </source>
</evidence>
<dbReference type="AlphaFoldDB" id="A0A5N8VN31"/>
<dbReference type="Proteomes" id="UP000325849">
    <property type="component" value="Unassembled WGS sequence"/>
</dbReference>
<keyword evidence="10 11" id="KW-0472">Membrane</keyword>
<comment type="subcellular location">
    <subcellularLocation>
        <location evidence="1">Cell membrane</location>
        <topology evidence="1">Multi-pass membrane protein</topology>
    </subcellularLocation>
</comment>
<sequence>MIVSVMSMPEGVVTRTGLPQARERLQASGLVIVTVEQEDDDPPSGDQPLSRLLGVEDEAWEWFGEPQDAVRAEYRGDFAACVVPVVQGARRVSHVQLLVDPRHLVIVHRGPVDAVTTFMERLPVDTPADAATALFLFLQGVLETFRRAVTDCHLEVEDLEEAMFVERRPEQVRILARQRRRAAQLHRAFLPYAALAQEVLVRRRMTAHSLSDERRALNSLHEHTVQLVLLEIESLRDAARRAAGSYASLIADQQNVVINRLTVVSMIFLPLSFLTGFFGMNFAFLTNRMESEDSFLWLGLGLQLLAVVMAMYYVLYRTHWRQLRVTHARDTLDDLNALDSQP</sequence>
<evidence type="ECO:0000256" key="9">
    <source>
        <dbReference type="ARBA" id="ARBA00023065"/>
    </source>
</evidence>
<proteinExistence type="inferred from homology"/>
<organism evidence="12 13">
    <name type="scientific">Streptomyces adustus</name>
    <dbReference type="NCBI Taxonomy" id="1609272"/>
    <lineage>
        <taxon>Bacteria</taxon>
        <taxon>Bacillati</taxon>
        <taxon>Actinomycetota</taxon>
        <taxon>Actinomycetes</taxon>
        <taxon>Kitasatosporales</taxon>
        <taxon>Streptomycetaceae</taxon>
        <taxon>Streptomyces</taxon>
    </lineage>
</organism>
<keyword evidence="8 11" id="KW-1133">Transmembrane helix</keyword>
<evidence type="ECO:0000256" key="11">
    <source>
        <dbReference type="SAM" id="Phobius"/>
    </source>
</evidence>
<dbReference type="InterPro" id="IPR045861">
    <property type="entry name" value="CorA_cytoplasmic_dom"/>
</dbReference>
<dbReference type="OrthoDB" id="9803416at2"/>
<dbReference type="GO" id="GO:0050897">
    <property type="term" value="F:cobalt ion binding"/>
    <property type="evidence" value="ECO:0007669"/>
    <property type="project" value="TreeGrafter"/>
</dbReference>
<dbReference type="GO" id="GO:0015087">
    <property type="term" value="F:cobalt ion transmembrane transporter activity"/>
    <property type="evidence" value="ECO:0007669"/>
    <property type="project" value="TreeGrafter"/>
</dbReference>
<evidence type="ECO:0000256" key="4">
    <source>
        <dbReference type="ARBA" id="ARBA00022475"/>
    </source>
</evidence>
<protein>
    <submittedName>
        <fullName evidence="12">Cation transporter</fullName>
    </submittedName>
</protein>
<dbReference type="Pfam" id="PF01544">
    <property type="entry name" value="CorA"/>
    <property type="match status" value="1"/>
</dbReference>
<comment type="similarity">
    <text evidence="2">Belongs to the CorA metal ion transporter (MIT) (TC 1.A.35) family.</text>
</comment>
<dbReference type="SUPFAM" id="SSF144083">
    <property type="entry name" value="Magnesium transport protein CorA, transmembrane region"/>
    <property type="match status" value="1"/>
</dbReference>
<keyword evidence="4" id="KW-1003">Cell membrane</keyword>
<evidence type="ECO:0000256" key="2">
    <source>
        <dbReference type="ARBA" id="ARBA00009765"/>
    </source>
</evidence>
<dbReference type="GO" id="GO:0015095">
    <property type="term" value="F:magnesium ion transmembrane transporter activity"/>
    <property type="evidence" value="ECO:0007669"/>
    <property type="project" value="TreeGrafter"/>
</dbReference>
<dbReference type="GO" id="GO:0005886">
    <property type="term" value="C:plasma membrane"/>
    <property type="evidence" value="ECO:0007669"/>
    <property type="project" value="UniProtKB-SubCell"/>
</dbReference>
<dbReference type="InterPro" id="IPR045863">
    <property type="entry name" value="CorA_TM1_TM2"/>
</dbReference>
<gene>
    <name evidence="12" type="ORF">FNH09_35865</name>
</gene>
<keyword evidence="9" id="KW-0406">Ion transport</keyword>
<evidence type="ECO:0000256" key="6">
    <source>
        <dbReference type="ARBA" id="ARBA00022692"/>
    </source>
</evidence>
<evidence type="ECO:0000256" key="3">
    <source>
        <dbReference type="ARBA" id="ARBA00022448"/>
    </source>
</evidence>
<keyword evidence="5" id="KW-0997">Cell inner membrane</keyword>
<evidence type="ECO:0000256" key="8">
    <source>
        <dbReference type="ARBA" id="ARBA00022989"/>
    </source>
</evidence>
<keyword evidence="13" id="KW-1185">Reference proteome</keyword>
<dbReference type="InterPro" id="IPR002523">
    <property type="entry name" value="MgTranspt_CorA/ZnTranspt_ZntB"/>
</dbReference>
<keyword evidence="6 11" id="KW-0812">Transmembrane</keyword>